<dbReference type="OrthoDB" id="202764at2759"/>
<reference evidence="2" key="1">
    <citation type="submission" date="2017-05" db="UniProtKB">
        <authorList>
            <consortium name="EnsemblMetazoa"/>
        </authorList>
    </citation>
    <scope>IDENTIFICATION</scope>
</reference>
<dbReference type="InParanoid" id="A0A1X7U205"/>
<dbReference type="InterPro" id="IPR001660">
    <property type="entry name" value="SAM"/>
</dbReference>
<protein>
    <recommendedName>
        <fullName evidence="1">SAM domain-containing protein</fullName>
    </recommendedName>
</protein>
<evidence type="ECO:0000313" key="2">
    <source>
        <dbReference type="EnsemblMetazoa" id="Aqu2.1.21780_001"/>
    </source>
</evidence>
<dbReference type="InterPro" id="IPR013761">
    <property type="entry name" value="SAM/pointed_sf"/>
</dbReference>
<sequence>MYEEQYEPVEPPVPHFSSHPVSLGVISTRYGRNLPQVILAASESAVGAAQGLLKDGQELEVYFKKETPIITMMMEGKTYTVPLSSTFMFSVLYNPKNEDLSIVRRGHHFPTVADLMKADPLPTVVYVGRDCVTSKGREVKSIPKGTILIIQEIIKMEETKILRCSKFDDPSNDIYLDRTSEGHFTTRESLLIFSLPELIKHIKCPCDTSMYNSDGKTLCPMFKDKFATIYDKRSTMHSFIAGHSSTITIVELYAMLPVKFHISSKSDKELYQIMKKANMLSQTLSPDQVTSVIYHDSPTDDSLQEDLLLPLNNSAWLKEINFSRSRVYEPLNLLTKASPVKPHLSQVQQESAAPSHSHSSKNVIHLLPHCIYKSSKRLKLPLQDATTDLKDMALSDARGSADLPDFALEDNVSYGLVKKNDLTGSANDIRESMTKGQHFETNKKLLADYDTYKLGELLDLMGLQQYCVSFSNGSVDGKNLFGLDDAILQDEFGISNRIHRIRLMKIIRGDQCVSDIIRNPSV</sequence>
<name>A0A1X7U205_AMPQE</name>
<accession>A0A1X7U205</accession>
<evidence type="ECO:0000259" key="1">
    <source>
        <dbReference type="PROSITE" id="PS50105"/>
    </source>
</evidence>
<dbReference type="Pfam" id="PF00536">
    <property type="entry name" value="SAM_1"/>
    <property type="match status" value="1"/>
</dbReference>
<proteinExistence type="predicted"/>
<organism evidence="2">
    <name type="scientific">Amphimedon queenslandica</name>
    <name type="common">Sponge</name>
    <dbReference type="NCBI Taxonomy" id="400682"/>
    <lineage>
        <taxon>Eukaryota</taxon>
        <taxon>Metazoa</taxon>
        <taxon>Porifera</taxon>
        <taxon>Demospongiae</taxon>
        <taxon>Heteroscleromorpha</taxon>
        <taxon>Haplosclerida</taxon>
        <taxon>Niphatidae</taxon>
        <taxon>Amphimedon</taxon>
    </lineage>
</organism>
<dbReference type="AlphaFoldDB" id="A0A1X7U205"/>
<dbReference type="Gene3D" id="1.10.150.50">
    <property type="entry name" value="Transcription Factor, Ets-1"/>
    <property type="match status" value="1"/>
</dbReference>
<dbReference type="EnsemblMetazoa" id="Aqu2.1.21780_001">
    <property type="protein sequence ID" value="Aqu2.1.21780_001"/>
    <property type="gene ID" value="Aqu2.1.21780"/>
</dbReference>
<feature type="domain" description="SAM" evidence="1">
    <location>
        <begin position="449"/>
        <end position="508"/>
    </location>
</feature>
<dbReference type="PROSITE" id="PS50105">
    <property type="entry name" value="SAM_DOMAIN"/>
    <property type="match status" value="1"/>
</dbReference>
<dbReference type="SUPFAM" id="SSF47769">
    <property type="entry name" value="SAM/Pointed domain"/>
    <property type="match status" value="1"/>
</dbReference>